<dbReference type="InterPro" id="IPR041366">
    <property type="entry name" value="Pre-PUA"/>
</dbReference>
<dbReference type="GeneID" id="94427313"/>
<dbReference type="InterPro" id="IPR015947">
    <property type="entry name" value="PUA-like_sf"/>
</dbReference>
<feature type="compositionally biased region" description="Basic and acidic residues" evidence="1">
    <location>
        <begin position="400"/>
        <end position="414"/>
    </location>
</feature>
<evidence type="ECO:0000259" key="3">
    <source>
        <dbReference type="Pfam" id="PF26292"/>
    </source>
</evidence>
<dbReference type="Gene3D" id="3.10.400.20">
    <property type="match status" value="1"/>
</dbReference>
<dbReference type="RefSeq" id="XP_067923923.1">
    <property type="nucleotide sequence ID" value="XM_068064102.1"/>
</dbReference>
<evidence type="ECO:0000313" key="4">
    <source>
        <dbReference type="EMBL" id="PHJ22246.1"/>
    </source>
</evidence>
<dbReference type="InterPro" id="IPR048247">
    <property type="entry name" value="eIF2D_N"/>
</dbReference>
<name>A0A2C6L3S4_9APIC</name>
<dbReference type="PANTHER" id="PTHR12217:SF4">
    <property type="entry name" value="EUKARYOTIC TRANSLATION INITIATION FACTOR 2D"/>
    <property type="match status" value="1"/>
</dbReference>
<accession>A0A2C6L3S4</accession>
<keyword evidence="4" id="KW-0396">Initiation factor</keyword>
<keyword evidence="5" id="KW-1185">Reference proteome</keyword>
<feature type="compositionally biased region" description="Acidic residues" evidence="1">
    <location>
        <begin position="363"/>
        <end position="376"/>
    </location>
</feature>
<dbReference type="Pfam" id="PF26292">
    <property type="entry name" value="PUA_elF2D"/>
    <property type="match status" value="1"/>
</dbReference>
<keyword evidence="4" id="KW-0648">Protein biosynthesis</keyword>
<comment type="caution">
    <text evidence="4">The sequence shown here is derived from an EMBL/GenBank/DDBJ whole genome shotgun (WGS) entry which is preliminary data.</text>
</comment>
<reference evidence="4 5" key="1">
    <citation type="journal article" date="2017" name="Int. J. Parasitol.">
        <title>The genome of the protozoan parasite Cystoisospora suis and a reverse vaccinology approach to identify vaccine candidates.</title>
        <authorList>
            <person name="Palmieri N."/>
            <person name="Shrestha A."/>
            <person name="Ruttkowski B."/>
            <person name="Beck T."/>
            <person name="Vogl C."/>
            <person name="Tomley F."/>
            <person name="Blake D.P."/>
            <person name="Joachim A."/>
        </authorList>
    </citation>
    <scope>NUCLEOTIDE SEQUENCE [LARGE SCALE GENOMIC DNA]</scope>
    <source>
        <strain evidence="4 5">Wien I</strain>
    </source>
</reference>
<evidence type="ECO:0000259" key="2">
    <source>
        <dbReference type="Pfam" id="PF17832"/>
    </source>
</evidence>
<dbReference type="CDD" id="cd21156">
    <property type="entry name" value="PUA_eIF2d-like"/>
    <property type="match status" value="1"/>
</dbReference>
<dbReference type="SUPFAM" id="SSF88697">
    <property type="entry name" value="PUA domain-like"/>
    <property type="match status" value="1"/>
</dbReference>
<feature type="domain" description="Pre-PUA" evidence="2">
    <location>
        <begin position="2"/>
        <end position="59"/>
    </location>
</feature>
<dbReference type="PROSITE" id="PS50890">
    <property type="entry name" value="PUA"/>
    <property type="match status" value="1"/>
</dbReference>
<dbReference type="EMBL" id="MIGC01001759">
    <property type="protein sequence ID" value="PHJ22246.1"/>
    <property type="molecule type" value="Genomic_DNA"/>
</dbReference>
<dbReference type="GO" id="GO:0003743">
    <property type="term" value="F:translation initiation factor activity"/>
    <property type="evidence" value="ECO:0007669"/>
    <property type="project" value="UniProtKB-KW"/>
</dbReference>
<proteinExistence type="predicted"/>
<dbReference type="InterPro" id="IPR039757">
    <property type="entry name" value="EIF2D"/>
</dbReference>
<feature type="compositionally biased region" description="Basic and acidic residues" evidence="1">
    <location>
        <begin position="323"/>
        <end position="361"/>
    </location>
</feature>
<feature type="region of interest" description="Disordered" evidence="1">
    <location>
        <begin position="258"/>
        <end position="438"/>
    </location>
</feature>
<feature type="region of interest" description="Disordered" evidence="1">
    <location>
        <begin position="61"/>
        <end position="94"/>
    </location>
</feature>
<dbReference type="CDD" id="cd11610">
    <property type="entry name" value="eIF2D_N"/>
    <property type="match status" value="1"/>
</dbReference>
<dbReference type="GO" id="GO:0001731">
    <property type="term" value="P:formation of translation preinitiation complex"/>
    <property type="evidence" value="ECO:0007669"/>
    <property type="project" value="InterPro"/>
</dbReference>
<feature type="domain" description="Eukaryotic translation initiation factor 2D-like PUA RNA-binding" evidence="3">
    <location>
        <begin position="135"/>
        <end position="234"/>
    </location>
</feature>
<dbReference type="Pfam" id="PF17832">
    <property type="entry name" value="Pre-PUA"/>
    <property type="match status" value="1"/>
</dbReference>
<feature type="non-terminal residue" evidence="4">
    <location>
        <position position="506"/>
    </location>
</feature>
<evidence type="ECO:0000313" key="5">
    <source>
        <dbReference type="Proteomes" id="UP000221165"/>
    </source>
</evidence>
<feature type="compositionally biased region" description="Acidic residues" evidence="1">
    <location>
        <begin position="386"/>
        <end position="399"/>
    </location>
</feature>
<evidence type="ECO:0000256" key="1">
    <source>
        <dbReference type="SAM" id="MobiDB-lite"/>
    </source>
</evidence>
<feature type="compositionally biased region" description="Low complexity" evidence="1">
    <location>
        <begin position="63"/>
        <end position="89"/>
    </location>
</feature>
<dbReference type="VEuPathDB" id="ToxoDB:CSUI_003907"/>
<organism evidence="4 5">
    <name type="scientific">Cystoisospora suis</name>
    <dbReference type="NCBI Taxonomy" id="483139"/>
    <lineage>
        <taxon>Eukaryota</taxon>
        <taxon>Sar</taxon>
        <taxon>Alveolata</taxon>
        <taxon>Apicomplexa</taxon>
        <taxon>Conoidasida</taxon>
        <taxon>Coccidia</taxon>
        <taxon>Eucoccidiorida</taxon>
        <taxon>Eimeriorina</taxon>
        <taxon>Sarcocystidae</taxon>
        <taxon>Cystoisospora</taxon>
    </lineage>
</organism>
<dbReference type="AlphaFoldDB" id="A0A2C6L3S4"/>
<protein>
    <submittedName>
        <fullName evidence="4">Translation initiation factor sui1 protein</fullName>
    </submittedName>
</protein>
<dbReference type="PANTHER" id="PTHR12217">
    <property type="entry name" value="EUKARYOTIC TRANSLATION INITIATION FACTOR 2D"/>
    <property type="match status" value="1"/>
</dbReference>
<dbReference type="OrthoDB" id="199771at2759"/>
<sequence>MFRRKATLGTQSLLGNKDRKRLREQALKAFPRLTEEQFDLLLPSKEELSVAKLQLSVHLTTTSSGSSNSSSSSAGASSSSKKSSSSSSSLLPPVLNPTGSNRGVVYISRSEPIFFEVNGLLSPSVYALWRVPEILPSFVIHSPVSSFILRGADLMLPGILLPLTIRCEEKFGAKTNRSDTRGPALPIELQELWSIRVVGNRYPFAVGRSVVSAGSLHHLGGKGKAVEILHHFADGLWQIGPETSPNSSFTLKEILGGEEEEDDFDTPAESVRPQADLPSSPSSFQGRLAPCLQSRSSIGSHGKVDTSGAAEDADAEDDGWGIGKERKEEEERERRGEEGVDRRDNYRDDGGRSVKEERQDGGGEQEEEGERDEDSDRAEKRHSDEDRGEGEEEEDDERDLNDRKGNEEKNKEQLLRLQQQEEEEEAPQQQEAPGVPSLSTEAMDDYLYFCALEILHALSDEQLPMDISALNSKISSDASAVYFEKLKIPEKPSQFIPPDLRKSSHK</sequence>
<gene>
    <name evidence="4" type="ORF">CSUI_003907</name>
</gene>
<dbReference type="InterPro" id="IPR048248">
    <property type="entry name" value="PUA_eIF2d-like"/>
</dbReference>
<dbReference type="Proteomes" id="UP000221165">
    <property type="component" value="Unassembled WGS sequence"/>
</dbReference>